<dbReference type="STRING" id="316058.RPB_0480"/>
<dbReference type="InterPro" id="IPR039425">
    <property type="entry name" value="RNA_pol_sigma-70-like"/>
</dbReference>
<dbReference type="Gene3D" id="1.10.10.10">
    <property type="entry name" value="Winged helix-like DNA-binding domain superfamily/Winged helix DNA-binding domain"/>
    <property type="match status" value="1"/>
</dbReference>
<keyword evidence="3" id="KW-0731">Sigma factor</keyword>
<dbReference type="PANTHER" id="PTHR43133">
    <property type="entry name" value="RNA POLYMERASE ECF-TYPE SIGMA FACTO"/>
    <property type="match status" value="1"/>
</dbReference>
<keyword evidence="4" id="KW-0804">Transcription</keyword>
<evidence type="ECO:0000256" key="1">
    <source>
        <dbReference type="ARBA" id="ARBA00010641"/>
    </source>
</evidence>
<reference evidence="6 7" key="1">
    <citation type="submission" date="2006-01" db="EMBL/GenBank/DDBJ databases">
        <title>Complete sequence of Rhodopseudomonas palustris HaA2.</title>
        <authorList>
            <consortium name="US DOE Joint Genome Institute"/>
            <person name="Copeland A."/>
            <person name="Lucas S."/>
            <person name="Lapidus A."/>
            <person name="Barry K."/>
            <person name="Detter J.C."/>
            <person name="Glavina T."/>
            <person name="Hammon N."/>
            <person name="Israni S."/>
            <person name="Pitluck S."/>
            <person name="Chain P."/>
            <person name="Malfatti S."/>
            <person name="Shin M."/>
            <person name="Vergez L."/>
            <person name="Schmutz J."/>
            <person name="Larimer F."/>
            <person name="Land M."/>
            <person name="Hauser L."/>
            <person name="Pelletier D.A."/>
            <person name="Kyrpides N."/>
            <person name="Anderson I."/>
            <person name="Oda Y."/>
            <person name="Harwood C.S."/>
            <person name="Richardson P."/>
        </authorList>
    </citation>
    <scope>NUCLEOTIDE SEQUENCE [LARGE SCALE GENOMIC DNA]</scope>
    <source>
        <strain evidence="6 7">HaA2</strain>
    </source>
</reference>
<dbReference type="SUPFAM" id="SSF88946">
    <property type="entry name" value="Sigma2 domain of RNA polymerase sigma factors"/>
    <property type="match status" value="1"/>
</dbReference>
<evidence type="ECO:0000259" key="5">
    <source>
        <dbReference type="Pfam" id="PF08281"/>
    </source>
</evidence>
<evidence type="ECO:0000256" key="4">
    <source>
        <dbReference type="ARBA" id="ARBA00023163"/>
    </source>
</evidence>
<evidence type="ECO:0000313" key="7">
    <source>
        <dbReference type="Proteomes" id="UP000008809"/>
    </source>
</evidence>
<keyword evidence="2" id="KW-0805">Transcription regulation</keyword>
<dbReference type="InterPro" id="IPR036388">
    <property type="entry name" value="WH-like_DNA-bd_sf"/>
</dbReference>
<dbReference type="HOGENOM" id="CLU_047691_12_3_5"/>
<dbReference type="GO" id="GO:0006352">
    <property type="term" value="P:DNA-templated transcription initiation"/>
    <property type="evidence" value="ECO:0007669"/>
    <property type="project" value="InterPro"/>
</dbReference>
<organism evidence="6 7">
    <name type="scientific">Rhodopseudomonas palustris (strain HaA2)</name>
    <dbReference type="NCBI Taxonomy" id="316058"/>
    <lineage>
        <taxon>Bacteria</taxon>
        <taxon>Pseudomonadati</taxon>
        <taxon>Pseudomonadota</taxon>
        <taxon>Alphaproteobacteria</taxon>
        <taxon>Hyphomicrobiales</taxon>
        <taxon>Nitrobacteraceae</taxon>
        <taxon>Rhodopseudomonas</taxon>
    </lineage>
</organism>
<dbReference type="eggNOG" id="COG1595">
    <property type="taxonomic scope" value="Bacteria"/>
</dbReference>
<protein>
    <submittedName>
        <fullName evidence="6">Sigma-24 (FecI-like)</fullName>
    </submittedName>
</protein>
<name>Q2J2W9_RHOP2</name>
<dbReference type="InterPro" id="IPR014284">
    <property type="entry name" value="RNA_pol_sigma-70_dom"/>
</dbReference>
<dbReference type="Pfam" id="PF08281">
    <property type="entry name" value="Sigma70_r4_2"/>
    <property type="match status" value="1"/>
</dbReference>
<accession>Q2J2W9</accession>
<evidence type="ECO:0000256" key="2">
    <source>
        <dbReference type="ARBA" id="ARBA00023015"/>
    </source>
</evidence>
<evidence type="ECO:0000313" key="6">
    <source>
        <dbReference type="EMBL" id="ABD05191.1"/>
    </source>
</evidence>
<dbReference type="Proteomes" id="UP000008809">
    <property type="component" value="Chromosome"/>
</dbReference>
<dbReference type="GO" id="GO:0016987">
    <property type="term" value="F:sigma factor activity"/>
    <property type="evidence" value="ECO:0007669"/>
    <property type="project" value="UniProtKB-KW"/>
</dbReference>
<proteinExistence type="inferred from homology"/>
<keyword evidence="7" id="KW-1185">Reference proteome</keyword>
<dbReference type="InterPro" id="IPR013249">
    <property type="entry name" value="RNA_pol_sigma70_r4_t2"/>
</dbReference>
<dbReference type="PANTHER" id="PTHR43133:SF63">
    <property type="entry name" value="RNA POLYMERASE SIGMA FACTOR FECI-RELATED"/>
    <property type="match status" value="1"/>
</dbReference>
<comment type="similarity">
    <text evidence="1">Belongs to the sigma-70 factor family. ECF subfamily.</text>
</comment>
<dbReference type="SUPFAM" id="SSF88659">
    <property type="entry name" value="Sigma3 and sigma4 domains of RNA polymerase sigma factors"/>
    <property type="match status" value="1"/>
</dbReference>
<dbReference type="Gene3D" id="1.10.1740.10">
    <property type="match status" value="1"/>
</dbReference>
<gene>
    <name evidence="6" type="ordered locus">RPB_0480</name>
</gene>
<dbReference type="GO" id="GO:0003677">
    <property type="term" value="F:DNA binding"/>
    <property type="evidence" value="ECO:0007669"/>
    <property type="project" value="InterPro"/>
</dbReference>
<dbReference type="NCBIfam" id="TIGR02937">
    <property type="entry name" value="sigma70-ECF"/>
    <property type="match status" value="1"/>
</dbReference>
<dbReference type="EMBL" id="CP000250">
    <property type="protein sequence ID" value="ABD05191.1"/>
    <property type="molecule type" value="Genomic_DNA"/>
</dbReference>
<sequence>MTEASWTVLREVLAERYDELCRRLAVRLGSKEAARETLHETWLHLRSGNDPVEVQRPFGYLLRTALNLAISRERTEQRRNKQLDVVDMLELVDPAPGPEREAEARRQVEFLEQVLQELPPRRRAILLASRVEGVPLKRIAEHLGLSQRFVEMELKAALEYCARRFGKKLTRRFGPRSKEASS</sequence>
<dbReference type="InterPro" id="IPR013325">
    <property type="entry name" value="RNA_pol_sigma_r2"/>
</dbReference>
<dbReference type="RefSeq" id="WP_011439381.1">
    <property type="nucleotide sequence ID" value="NC_007778.1"/>
</dbReference>
<evidence type="ECO:0000256" key="3">
    <source>
        <dbReference type="ARBA" id="ARBA00023082"/>
    </source>
</evidence>
<feature type="domain" description="RNA polymerase sigma factor 70 region 4 type 2" evidence="5">
    <location>
        <begin position="111"/>
        <end position="160"/>
    </location>
</feature>
<dbReference type="AlphaFoldDB" id="Q2J2W9"/>
<dbReference type="InterPro" id="IPR013324">
    <property type="entry name" value="RNA_pol_sigma_r3/r4-like"/>
</dbReference>
<dbReference type="KEGG" id="rpb:RPB_0480"/>
<dbReference type="OrthoDB" id="9794372at2"/>